<evidence type="ECO:0000313" key="3">
    <source>
        <dbReference type="Proteomes" id="UP000007089"/>
    </source>
</evidence>
<dbReference type="Gene3D" id="3.30.1330.40">
    <property type="entry name" value="RutC-like"/>
    <property type="match status" value="1"/>
</dbReference>
<name>B8JG06_ANAD2</name>
<dbReference type="HOGENOM" id="CLU_100715_4_3_7"/>
<evidence type="ECO:0000313" key="2">
    <source>
        <dbReference type="EMBL" id="ACL66409.1"/>
    </source>
</evidence>
<dbReference type="InterPro" id="IPR035959">
    <property type="entry name" value="RutC-like_sf"/>
</dbReference>
<proteinExistence type="inferred from homology"/>
<dbReference type="SUPFAM" id="SSF55298">
    <property type="entry name" value="YjgF-like"/>
    <property type="match status" value="1"/>
</dbReference>
<reference evidence="2" key="1">
    <citation type="submission" date="2009-01" db="EMBL/GenBank/DDBJ databases">
        <title>Complete sequence of Anaeromyxobacter dehalogenans 2CP-1.</title>
        <authorList>
            <consortium name="US DOE Joint Genome Institute"/>
            <person name="Lucas S."/>
            <person name="Copeland A."/>
            <person name="Lapidus A."/>
            <person name="Glavina del Rio T."/>
            <person name="Dalin E."/>
            <person name="Tice H."/>
            <person name="Bruce D."/>
            <person name="Goodwin L."/>
            <person name="Pitluck S."/>
            <person name="Saunders E."/>
            <person name="Brettin T."/>
            <person name="Detter J.C."/>
            <person name="Han C."/>
            <person name="Larimer F."/>
            <person name="Land M."/>
            <person name="Hauser L."/>
            <person name="Kyrpides N."/>
            <person name="Ovchinnikova G."/>
            <person name="Beliaev A.S."/>
            <person name="Richardson P."/>
        </authorList>
    </citation>
    <scope>NUCLEOTIDE SEQUENCE</scope>
    <source>
        <strain evidence="2">2CP-1</strain>
    </source>
</reference>
<comment type="similarity">
    <text evidence="1">Belongs to the RutC family.</text>
</comment>
<dbReference type="Proteomes" id="UP000007089">
    <property type="component" value="Chromosome"/>
</dbReference>
<dbReference type="EMBL" id="CP001359">
    <property type="protein sequence ID" value="ACL66409.1"/>
    <property type="molecule type" value="Genomic_DNA"/>
</dbReference>
<protein>
    <submittedName>
        <fullName evidence="2">Endoribonuclease L-PSP</fullName>
    </submittedName>
</protein>
<dbReference type="GO" id="GO:0005829">
    <property type="term" value="C:cytosol"/>
    <property type="evidence" value="ECO:0007669"/>
    <property type="project" value="TreeGrafter"/>
</dbReference>
<dbReference type="AlphaFoldDB" id="B8JG06"/>
<gene>
    <name evidence="2" type="ordered locus">A2cp1_3074</name>
</gene>
<keyword evidence="3" id="KW-1185">Reference proteome</keyword>
<dbReference type="Pfam" id="PF01042">
    <property type="entry name" value="Ribonuc_L-PSP"/>
    <property type="match status" value="1"/>
</dbReference>
<evidence type="ECO:0000256" key="1">
    <source>
        <dbReference type="ARBA" id="ARBA00010552"/>
    </source>
</evidence>
<dbReference type="GO" id="GO:0019239">
    <property type="term" value="F:deaminase activity"/>
    <property type="evidence" value="ECO:0007669"/>
    <property type="project" value="TreeGrafter"/>
</dbReference>
<sequence length="136" mass="14166">MTSPIARLNPPSLPDAGAAGYSQISVVEPGSRMAYVSGQVAWRPGGEAPPADLVEQTRIVAANARAALDALGATPHDIVMARCFVTDLTPDRLHAMFPPLLELFDGARPCITGVGVAALAGPDLQVELELTVRLPS</sequence>
<dbReference type="KEGG" id="acp:A2cp1_3074"/>
<dbReference type="RefSeq" id="WP_012634134.1">
    <property type="nucleotide sequence ID" value="NC_011891.1"/>
</dbReference>
<dbReference type="PANTHER" id="PTHR11803">
    <property type="entry name" value="2-IMINOBUTANOATE/2-IMINOPROPANOATE DEAMINASE RIDA"/>
    <property type="match status" value="1"/>
</dbReference>
<dbReference type="CDD" id="cd00448">
    <property type="entry name" value="YjgF_YER057c_UK114_family"/>
    <property type="match status" value="1"/>
</dbReference>
<organism evidence="2 3">
    <name type="scientific">Anaeromyxobacter dehalogenans (strain ATCC BAA-258 / DSM 21875 / 2CP-1)</name>
    <dbReference type="NCBI Taxonomy" id="455488"/>
    <lineage>
        <taxon>Bacteria</taxon>
        <taxon>Pseudomonadati</taxon>
        <taxon>Myxococcota</taxon>
        <taxon>Myxococcia</taxon>
        <taxon>Myxococcales</taxon>
        <taxon>Cystobacterineae</taxon>
        <taxon>Anaeromyxobacteraceae</taxon>
        <taxon>Anaeromyxobacter</taxon>
    </lineage>
</organism>
<dbReference type="InterPro" id="IPR006175">
    <property type="entry name" value="YjgF/YER057c/UK114"/>
</dbReference>
<dbReference type="PANTHER" id="PTHR11803:SF58">
    <property type="entry name" value="PROTEIN HMF1-RELATED"/>
    <property type="match status" value="1"/>
</dbReference>
<accession>B8JG06</accession>